<evidence type="ECO:0000256" key="5">
    <source>
        <dbReference type="RuleBase" id="RU003679"/>
    </source>
</evidence>
<dbReference type="Gene3D" id="3.20.20.80">
    <property type="entry name" value="Glycosidases"/>
    <property type="match status" value="1"/>
</dbReference>
<reference evidence="8 9" key="1">
    <citation type="submission" date="2020-08" db="EMBL/GenBank/DDBJ databases">
        <title>Genomic Encyclopedia of Type Strains, Phase IV (KMG-IV): sequencing the most valuable type-strain genomes for metagenomic binning, comparative biology and taxonomic classification.</title>
        <authorList>
            <person name="Goeker M."/>
        </authorList>
    </citation>
    <scope>NUCLEOTIDE SEQUENCE [LARGE SCALE GENOMIC DNA]</scope>
    <source>
        <strain evidence="8 9">DSM 23562</strain>
    </source>
</reference>
<dbReference type="Pfam" id="PF00754">
    <property type="entry name" value="F5_F8_type_C"/>
    <property type="match status" value="1"/>
</dbReference>
<evidence type="ECO:0000256" key="3">
    <source>
        <dbReference type="ARBA" id="ARBA00023295"/>
    </source>
</evidence>
<dbReference type="InterPro" id="IPR017853">
    <property type="entry name" value="GH"/>
</dbReference>
<evidence type="ECO:0000256" key="6">
    <source>
        <dbReference type="SAM" id="MobiDB-lite"/>
    </source>
</evidence>
<dbReference type="PROSITE" id="PS50022">
    <property type="entry name" value="FA58C_3"/>
    <property type="match status" value="1"/>
</dbReference>
<evidence type="ECO:0000313" key="8">
    <source>
        <dbReference type="EMBL" id="MBB6051463.1"/>
    </source>
</evidence>
<dbReference type="Gene3D" id="2.60.120.260">
    <property type="entry name" value="Galactose-binding domain-like"/>
    <property type="match status" value="3"/>
</dbReference>
<dbReference type="EMBL" id="JACHGW010000003">
    <property type="protein sequence ID" value="MBB6051463.1"/>
    <property type="molecule type" value="Genomic_DNA"/>
</dbReference>
<dbReference type="InterPro" id="IPR000421">
    <property type="entry name" value="FA58C"/>
</dbReference>
<dbReference type="InterPro" id="IPR048912">
    <property type="entry name" value="BetaGal1-like_ABD1"/>
</dbReference>
<evidence type="ECO:0000256" key="4">
    <source>
        <dbReference type="RuleBase" id="RU000675"/>
    </source>
</evidence>
<feature type="domain" description="F5/8 type C" evidence="7">
    <location>
        <begin position="642"/>
        <end position="743"/>
    </location>
</feature>
<dbReference type="GO" id="GO:0004565">
    <property type="term" value="F:beta-galactosidase activity"/>
    <property type="evidence" value="ECO:0007669"/>
    <property type="project" value="UniProtKB-EC"/>
</dbReference>
<accession>A0A7W9ST04</accession>
<feature type="region of interest" description="Disordered" evidence="6">
    <location>
        <begin position="663"/>
        <end position="693"/>
    </location>
</feature>
<comment type="catalytic activity">
    <reaction evidence="4">
        <text>Hydrolysis of terminal non-reducing beta-D-galactose residues in beta-D-galactosides.</text>
        <dbReference type="EC" id="3.2.1.23"/>
    </reaction>
</comment>
<dbReference type="Pfam" id="PF21317">
    <property type="entry name" value="BetaGal_ABD_1"/>
    <property type="match status" value="1"/>
</dbReference>
<dbReference type="SUPFAM" id="SSF49785">
    <property type="entry name" value="Galactose-binding domain-like"/>
    <property type="match status" value="2"/>
</dbReference>
<name>A0A7W9ST04_ARMRO</name>
<gene>
    <name evidence="8" type="ORF">HNQ39_003273</name>
</gene>
<dbReference type="EC" id="3.2.1.23" evidence="4"/>
<evidence type="ECO:0000256" key="1">
    <source>
        <dbReference type="ARBA" id="ARBA00009809"/>
    </source>
</evidence>
<keyword evidence="3 4" id="KW-0326">Glycosidase</keyword>
<dbReference type="InterPro" id="IPR048913">
    <property type="entry name" value="BetaGal_gal-bd"/>
</dbReference>
<dbReference type="RefSeq" id="WP_184198469.1">
    <property type="nucleotide sequence ID" value="NZ_JACHGW010000003.1"/>
</dbReference>
<evidence type="ECO:0000259" key="7">
    <source>
        <dbReference type="PROSITE" id="PS50022"/>
    </source>
</evidence>
<dbReference type="Proteomes" id="UP000520814">
    <property type="component" value="Unassembled WGS sequence"/>
</dbReference>
<dbReference type="InterPro" id="IPR008979">
    <property type="entry name" value="Galactose-bd-like_sf"/>
</dbReference>
<dbReference type="InterPro" id="IPR019801">
    <property type="entry name" value="Glyco_hydro_35_CS"/>
</dbReference>
<organism evidence="8 9">
    <name type="scientific">Armatimonas rosea</name>
    <dbReference type="NCBI Taxonomy" id="685828"/>
    <lineage>
        <taxon>Bacteria</taxon>
        <taxon>Bacillati</taxon>
        <taxon>Armatimonadota</taxon>
        <taxon>Armatimonadia</taxon>
        <taxon>Armatimonadales</taxon>
        <taxon>Armatimonadaceae</taxon>
        <taxon>Armatimonas</taxon>
    </lineage>
</organism>
<comment type="similarity">
    <text evidence="1 5">Belongs to the glycosyl hydrolase 35 family.</text>
</comment>
<proteinExistence type="inferred from homology"/>
<feature type="compositionally biased region" description="Polar residues" evidence="6">
    <location>
        <begin position="680"/>
        <end position="693"/>
    </location>
</feature>
<sequence>MKHTFEIGEKDFLIDGKPTVLRCGEMHYCRIPRPYWRHRLQMLKAMGCNMVATYDFWNLHEPTPGRWNFAGMADLAAYIKQAQEEGLWVMLRPGPYVCAEWELGGIPWWLLKTPDIKLRTQDPRYMSAVAKYVARLATEVRPLLVTNGGPILMVQVENEYGSYGKDKEYILAVKKLWERAGVNVPLFTADGPSQLWNGSRTDTFCGVNGGVGSLKELRRFRPSGPLIVTEYYPGWLSHWGEPFPKVGTPGIVRDVTTMLAEKTSFNLYVAHGGTSFGLWAGANYPKFAPDTTSYDYNAPIPEAGGVTEKFLAIRDAIGKATGEALPPIPKPIPTIALPRIRFEESARLLEHLPKPVLDSKPRTLESYDCALGAILYRTMLPPGEAATLSLTGIHDIAQVTVGGERLGTLNRRDGESHTVSVPPRHDSRPLDILVEALGRINYGGGLHDRKGLAGEILLDGKPLTAPWQVFPLPLEAAPTGLRYQLQDFAGPSYYRATITLTQTGDTYLDMRGWKRGMVWVNGQHLGRYWSIGPQQTLYCPGCWLKEGVNEIVVLAWEEPRQAALSGLTEPILDDLRPDALPAQPHRKRGQNLSLVSLAPTWEGTLPDGGALQSITFPTPVPGRYLCLESLSNYKGDAFATLAELTVLGENGKPLRARVIYASSEETDSEDGKSDNVLDGNPNTHWHTAYSSGEQNHPHHLVVDIGSEQLLTGVKLLPRQGDPAPNGRIKRARFYVRRDGFPGI</sequence>
<evidence type="ECO:0000313" key="9">
    <source>
        <dbReference type="Proteomes" id="UP000520814"/>
    </source>
</evidence>
<dbReference type="SUPFAM" id="SSF51445">
    <property type="entry name" value="(Trans)glycosidases"/>
    <property type="match status" value="1"/>
</dbReference>
<dbReference type="PRINTS" id="PR00742">
    <property type="entry name" value="GLHYDRLASE35"/>
</dbReference>
<keyword evidence="2 4" id="KW-0378">Hydrolase</keyword>
<comment type="caution">
    <text evidence="8">The sequence shown here is derived from an EMBL/GenBank/DDBJ whole genome shotgun (WGS) entry which is preliminary data.</text>
</comment>
<dbReference type="InterPro" id="IPR001944">
    <property type="entry name" value="Glycoside_Hdrlase_35"/>
</dbReference>
<dbReference type="AlphaFoldDB" id="A0A7W9ST04"/>
<keyword evidence="9" id="KW-1185">Reference proteome</keyword>
<dbReference type="PROSITE" id="PS01182">
    <property type="entry name" value="GLYCOSYL_HYDROL_F35"/>
    <property type="match status" value="1"/>
</dbReference>
<dbReference type="Pfam" id="PF01301">
    <property type="entry name" value="Glyco_hydro_35"/>
    <property type="match status" value="1"/>
</dbReference>
<dbReference type="Pfam" id="PF21467">
    <property type="entry name" value="BetaGal_gal-bd"/>
    <property type="match status" value="1"/>
</dbReference>
<dbReference type="InterPro" id="IPR031330">
    <property type="entry name" value="Gly_Hdrlase_35_cat"/>
</dbReference>
<dbReference type="PANTHER" id="PTHR23421">
    <property type="entry name" value="BETA-GALACTOSIDASE RELATED"/>
    <property type="match status" value="1"/>
</dbReference>
<dbReference type="GO" id="GO:0005975">
    <property type="term" value="P:carbohydrate metabolic process"/>
    <property type="evidence" value="ECO:0007669"/>
    <property type="project" value="InterPro"/>
</dbReference>
<evidence type="ECO:0000256" key="2">
    <source>
        <dbReference type="ARBA" id="ARBA00022801"/>
    </source>
</evidence>
<protein>
    <recommendedName>
        <fullName evidence="4">Beta-galactosidase</fullName>
        <ecNumber evidence="4">3.2.1.23</ecNumber>
    </recommendedName>
</protein>